<dbReference type="EMBL" id="PRLP01000016">
    <property type="protein sequence ID" value="PPC78348.1"/>
    <property type="molecule type" value="Genomic_DNA"/>
</dbReference>
<dbReference type="InterPro" id="IPR007435">
    <property type="entry name" value="DUF484"/>
</dbReference>
<proteinExistence type="predicted"/>
<protein>
    <submittedName>
        <fullName evidence="1">DUF484 domain-containing protein</fullName>
    </submittedName>
</protein>
<sequence>MSRKVQTSLLPETPTAEQVADYLREHPEFFVDHPAVLEELRIPHACGPAISLVERQLHLLRERNGALSHRLDEMIDTARENDLIFEKTRRLVLGVLQSASLEELARVLDRHLCFELRADRCELLIIDDEDAWVAAGVRRVERNEAMSIIGSLVDSRWAVCGELSDEEKYYLFIHDCHRIGSVALVPLMVNNVTVGVLAMGSYDRQLFHSSLGTLFLDYVGEVLTLTLPRLLDAVPPVAVNAE</sequence>
<dbReference type="OrthoDB" id="8525200at2"/>
<dbReference type="AlphaFoldDB" id="A0A2S5KUC6"/>
<dbReference type="PANTHER" id="PTHR38765">
    <property type="entry name" value="DUF484 DOMAIN-CONTAINING PROTEIN"/>
    <property type="match status" value="1"/>
</dbReference>
<dbReference type="InterPro" id="IPR029016">
    <property type="entry name" value="GAF-like_dom_sf"/>
</dbReference>
<name>A0A2S5KUC6_9PROT</name>
<comment type="caution">
    <text evidence="1">The sequence shown here is derived from an EMBL/GenBank/DDBJ whole genome shotgun (WGS) entry which is preliminary data.</text>
</comment>
<dbReference type="Proteomes" id="UP000238196">
    <property type="component" value="Unassembled WGS sequence"/>
</dbReference>
<evidence type="ECO:0000313" key="1">
    <source>
        <dbReference type="EMBL" id="PPC78348.1"/>
    </source>
</evidence>
<reference evidence="1 2" key="1">
    <citation type="submission" date="2018-02" db="EMBL/GenBank/DDBJ databases">
        <title>novel marine gammaproteobacteria from coastal saline agro ecosystem.</title>
        <authorList>
            <person name="Krishnan R."/>
            <person name="Ramesh Kumar N."/>
        </authorList>
    </citation>
    <scope>NUCLEOTIDE SEQUENCE [LARGE SCALE GENOMIC DNA]</scope>
    <source>
        <strain evidence="1 2">228</strain>
    </source>
</reference>
<evidence type="ECO:0000313" key="2">
    <source>
        <dbReference type="Proteomes" id="UP000238196"/>
    </source>
</evidence>
<accession>A0A2S5KUC6</accession>
<gene>
    <name evidence="1" type="ORF">C4K68_05800</name>
</gene>
<dbReference type="Gene3D" id="3.30.450.40">
    <property type="match status" value="1"/>
</dbReference>
<dbReference type="PANTHER" id="PTHR38765:SF1">
    <property type="entry name" value="DUF484 DOMAIN-CONTAINING PROTEIN"/>
    <property type="match status" value="1"/>
</dbReference>
<dbReference type="Pfam" id="PF04340">
    <property type="entry name" value="DUF484"/>
    <property type="match status" value="1"/>
</dbReference>
<organism evidence="1 2">
    <name type="scientific">Proteobacteria bacterium 228</name>
    <dbReference type="NCBI Taxonomy" id="2083153"/>
    <lineage>
        <taxon>Bacteria</taxon>
        <taxon>Pseudomonadati</taxon>
        <taxon>Pseudomonadota</taxon>
    </lineage>
</organism>
<dbReference type="SUPFAM" id="SSF55781">
    <property type="entry name" value="GAF domain-like"/>
    <property type="match status" value="1"/>
</dbReference>